<keyword evidence="2" id="KW-0520">NAD</keyword>
<dbReference type="Pfam" id="PF03446">
    <property type="entry name" value="NAD_binding_2"/>
    <property type="match status" value="1"/>
</dbReference>
<dbReference type="Gene3D" id="3.40.50.720">
    <property type="entry name" value="NAD(P)-binding Rossmann-like Domain"/>
    <property type="match status" value="1"/>
</dbReference>
<dbReference type="InterPro" id="IPR006115">
    <property type="entry name" value="6PGDH_NADP-bd"/>
</dbReference>
<evidence type="ECO:0000313" key="5">
    <source>
        <dbReference type="EMBL" id="MBR0664994.1"/>
    </source>
</evidence>
<dbReference type="SUPFAM" id="SSF51735">
    <property type="entry name" value="NAD(P)-binding Rossmann-fold domains"/>
    <property type="match status" value="1"/>
</dbReference>
<evidence type="ECO:0000256" key="1">
    <source>
        <dbReference type="ARBA" id="ARBA00023002"/>
    </source>
</evidence>
<name>A0ABS5EXH3_9PROT</name>
<evidence type="ECO:0000313" key="6">
    <source>
        <dbReference type="Proteomes" id="UP001196870"/>
    </source>
</evidence>
<evidence type="ECO:0000259" key="4">
    <source>
        <dbReference type="Pfam" id="PF14833"/>
    </source>
</evidence>
<accession>A0ABS5EXH3</accession>
<evidence type="ECO:0000256" key="2">
    <source>
        <dbReference type="ARBA" id="ARBA00023027"/>
    </source>
</evidence>
<keyword evidence="1" id="KW-0560">Oxidoreductase</keyword>
<dbReference type="InterPro" id="IPR036291">
    <property type="entry name" value="NAD(P)-bd_dom_sf"/>
</dbReference>
<dbReference type="SUPFAM" id="SSF48179">
    <property type="entry name" value="6-phosphogluconate dehydrogenase C-terminal domain-like"/>
    <property type="match status" value="1"/>
</dbReference>
<comment type="caution">
    <text evidence="5">The sequence shown here is derived from an EMBL/GenBank/DDBJ whole genome shotgun (WGS) entry which is preliminary data.</text>
</comment>
<dbReference type="PANTHER" id="PTHR22981">
    <property type="entry name" value="3-HYDROXYISOBUTYRATE DEHYDROGENASE-RELATED"/>
    <property type="match status" value="1"/>
</dbReference>
<protein>
    <submittedName>
        <fullName evidence="5">NAD(P)-dependent oxidoreductase</fullName>
    </submittedName>
</protein>
<gene>
    <name evidence="5" type="ORF">GXW71_11575</name>
</gene>
<evidence type="ECO:0000259" key="3">
    <source>
        <dbReference type="Pfam" id="PF03446"/>
    </source>
</evidence>
<dbReference type="PIRSF" id="PIRSF000103">
    <property type="entry name" value="HIBADH"/>
    <property type="match status" value="1"/>
</dbReference>
<dbReference type="Proteomes" id="UP001196870">
    <property type="component" value="Unassembled WGS sequence"/>
</dbReference>
<dbReference type="PANTHER" id="PTHR22981:SF7">
    <property type="entry name" value="3-HYDROXYISOBUTYRATE DEHYDROGENASE, MITOCHONDRIAL"/>
    <property type="match status" value="1"/>
</dbReference>
<feature type="domain" description="6-phosphogluconate dehydrogenase NADP-binding" evidence="3">
    <location>
        <begin position="4"/>
        <end position="161"/>
    </location>
</feature>
<dbReference type="InterPro" id="IPR013328">
    <property type="entry name" value="6PGD_dom2"/>
</dbReference>
<dbReference type="InterPro" id="IPR008927">
    <property type="entry name" value="6-PGluconate_DH-like_C_sf"/>
</dbReference>
<feature type="domain" description="3-hydroxyisobutyrate dehydrogenase-like NAD-binding" evidence="4">
    <location>
        <begin position="164"/>
        <end position="284"/>
    </location>
</feature>
<dbReference type="EMBL" id="JAAGBB010000012">
    <property type="protein sequence ID" value="MBR0664994.1"/>
    <property type="molecule type" value="Genomic_DNA"/>
</dbReference>
<keyword evidence="6" id="KW-1185">Reference proteome</keyword>
<organism evidence="5 6">
    <name type="scientific">Plastoroseomonas hellenica</name>
    <dbReference type="NCBI Taxonomy" id="2687306"/>
    <lineage>
        <taxon>Bacteria</taxon>
        <taxon>Pseudomonadati</taxon>
        <taxon>Pseudomonadota</taxon>
        <taxon>Alphaproteobacteria</taxon>
        <taxon>Acetobacterales</taxon>
        <taxon>Acetobacteraceae</taxon>
        <taxon>Plastoroseomonas</taxon>
    </lineage>
</organism>
<dbReference type="InterPro" id="IPR029154">
    <property type="entry name" value="HIBADH-like_NADP-bd"/>
</dbReference>
<proteinExistence type="predicted"/>
<dbReference type="InterPro" id="IPR015815">
    <property type="entry name" value="HIBADH-related"/>
</dbReference>
<reference evidence="6" key="1">
    <citation type="journal article" date="2021" name="Syst. Appl. Microbiol.">
        <title>Roseomonas hellenica sp. nov., isolated from roots of wild-growing Alkanna tinctoria.</title>
        <authorList>
            <person name="Rat A."/>
            <person name="Naranjo H.D."/>
            <person name="Lebbe L."/>
            <person name="Cnockaert M."/>
            <person name="Krigas N."/>
            <person name="Grigoriadou K."/>
            <person name="Maloupa E."/>
            <person name="Willems A."/>
        </authorList>
    </citation>
    <scope>NUCLEOTIDE SEQUENCE [LARGE SCALE GENOMIC DNA]</scope>
    <source>
        <strain evidence="6">LMG 31523</strain>
    </source>
</reference>
<dbReference type="Pfam" id="PF14833">
    <property type="entry name" value="NAD_binding_11"/>
    <property type="match status" value="1"/>
</dbReference>
<dbReference type="Gene3D" id="1.10.1040.10">
    <property type="entry name" value="N-(1-d-carboxylethyl)-l-norvaline Dehydrogenase, domain 2"/>
    <property type="match status" value="1"/>
</dbReference>
<sequence length="300" mass="30162">MLSRIAFIGIGNMGWPMAARLVGAGFEVVACDAVPDRAGRFAGEVGGEAAADAAAAVRGANAVITILPTSKHVAEAVTAMGDALASGTLLIEMSSGSPTATRGIAESLAGRGVAVIDAPVSGGVPKAKTGELAIMLGGEAAAVARAEPVLRAMGTSLTHVGGVGAGQAMKALNNLMGAAGFLIGIEALLIGQRFGLDPALMVDVLNASTGMNSSTQRKFKQFVLSRRFDAGFGLELMAKDCSVAMEVARDTATPAPFAALCREMWASAVALLGPGQDHTAMAQLSERLAGETLGGGNRVA</sequence>